<feature type="domain" description="PET" evidence="9">
    <location>
        <begin position="92"/>
        <end position="201"/>
    </location>
</feature>
<feature type="region of interest" description="Disordered" evidence="7">
    <location>
        <begin position="778"/>
        <end position="802"/>
    </location>
</feature>
<dbReference type="SMART" id="SM00132">
    <property type="entry name" value="LIM"/>
    <property type="match status" value="3"/>
</dbReference>
<evidence type="ECO:0000256" key="4">
    <source>
        <dbReference type="ARBA" id="ARBA00022833"/>
    </source>
</evidence>
<sequence>MAAGKTSNINVNSALMCRQWWKVCWVYSDQYKLYRELYGRKKAEVKPSDATKVCRNCKCPKEEHGGKMTTKNIPETESVAHKMTLPLGSHSESQQRHLPSDNDSGCALEEYTWIPPGLNPEQVHLYFSVLPDEKVPYVNSVGEKYRIRQLLHQLPPHDTQPSFCNQLLGEDEKKELRQFAAQRRREALGRGNVRQLPVLLQCPVSCKNCEEMISGGDICVTANRVGTDCYWHPACFVCCECKELLVDLIYFTKDDKLYCGRHHAETVKPRCAACDEIIFADECTEAEGMAWHMKHFCCFECDMRLGGQRYIMKDGRPYCLNCYDSMFSEYCDTCGEPIGVDQGQMTHGGQHWHAMKDCFRCYTCHLPLLGRPFLPKRGLIYCCAQCSKGEIPRPKQNIFKESMAPSREKKFTENELLSHGEAPTKISPLTRYKSHENLCGQRELEIKSEDKCFLQNSSCYSDFDLDSQGAKGLISSVSRTRGPLKGPLVSDDASLLNSTISVDLLQEIQYLQSQCQLRKTQHIYSSNENSAPVFPSKQLPVNSSNSCRILQSSPSFTSNNNNPQLRPPLARSPSDHMPRPIVRSNSNCNSGVSSKNLSVRFNPILIKHPLENHPRSYSCQNNVNMSSAQSRLKNSQFCKPSSNSGVMGESSTSSVVSSTLQNFDDNTDSCMVSASPSHSPHDRPNAQDLNLSAQLKSKPLFSPVENIVTHHVTDFPFQNDRVAENFLIPRENEEEEDSCSTCSTSSSDEISYELPPRRAYGGVRISYVSSDALSVAKQKHRISDDTTEITEKKEQDKNCTIS</sequence>
<dbReference type="PROSITE" id="PS51303">
    <property type="entry name" value="PET"/>
    <property type="match status" value="1"/>
</dbReference>
<evidence type="ECO:0000256" key="5">
    <source>
        <dbReference type="ARBA" id="ARBA00023038"/>
    </source>
</evidence>
<name>A0ABM1TE43_LIMPO</name>
<feature type="compositionally biased region" description="Low complexity" evidence="7">
    <location>
        <begin position="552"/>
        <end position="563"/>
    </location>
</feature>
<comment type="similarity">
    <text evidence="1">Belongs to the prickle / espinas / testin family.</text>
</comment>
<evidence type="ECO:0000256" key="7">
    <source>
        <dbReference type="SAM" id="MobiDB-lite"/>
    </source>
</evidence>
<dbReference type="Gene3D" id="2.10.110.10">
    <property type="entry name" value="Cysteine Rich Protein"/>
    <property type="match status" value="3"/>
</dbReference>
<dbReference type="RefSeq" id="XP_022254149.1">
    <property type="nucleotide sequence ID" value="XM_022398441.1"/>
</dbReference>
<evidence type="ECO:0000259" key="8">
    <source>
        <dbReference type="PROSITE" id="PS50023"/>
    </source>
</evidence>
<proteinExistence type="inferred from homology"/>
<dbReference type="Pfam" id="PF00412">
    <property type="entry name" value="LIM"/>
    <property type="match status" value="3"/>
</dbReference>
<evidence type="ECO:0000256" key="2">
    <source>
        <dbReference type="ARBA" id="ARBA00022723"/>
    </source>
</evidence>
<evidence type="ECO:0000256" key="3">
    <source>
        <dbReference type="ARBA" id="ARBA00022737"/>
    </source>
</evidence>
<protein>
    <submittedName>
        <fullName evidence="11">Protein espinas-like</fullName>
    </submittedName>
</protein>
<dbReference type="InterPro" id="IPR010442">
    <property type="entry name" value="PET_domain"/>
</dbReference>
<dbReference type="InterPro" id="IPR001781">
    <property type="entry name" value="Znf_LIM"/>
</dbReference>
<keyword evidence="3" id="KW-0677">Repeat</keyword>
<gene>
    <name evidence="11" type="primary">LOC106469319</name>
</gene>
<feature type="domain" description="LIM zinc-binding" evidence="8">
    <location>
        <begin position="204"/>
        <end position="268"/>
    </location>
</feature>
<evidence type="ECO:0000313" key="10">
    <source>
        <dbReference type="Proteomes" id="UP000694941"/>
    </source>
</evidence>
<keyword evidence="10" id="KW-1185">Reference proteome</keyword>
<feature type="compositionally biased region" description="Low complexity" evidence="7">
    <location>
        <begin position="739"/>
        <end position="750"/>
    </location>
</feature>
<dbReference type="CDD" id="cd09827">
    <property type="entry name" value="PET_Prickle"/>
    <property type="match status" value="1"/>
</dbReference>
<organism evidence="10 11">
    <name type="scientific">Limulus polyphemus</name>
    <name type="common">Atlantic horseshoe crab</name>
    <dbReference type="NCBI Taxonomy" id="6850"/>
    <lineage>
        <taxon>Eukaryota</taxon>
        <taxon>Metazoa</taxon>
        <taxon>Ecdysozoa</taxon>
        <taxon>Arthropoda</taxon>
        <taxon>Chelicerata</taxon>
        <taxon>Merostomata</taxon>
        <taxon>Xiphosura</taxon>
        <taxon>Limulidae</taxon>
        <taxon>Limulus</taxon>
    </lineage>
</organism>
<dbReference type="PROSITE" id="PS50023">
    <property type="entry name" value="LIM_DOMAIN_2"/>
    <property type="match status" value="2"/>
</dbReference>
<feature type="region of interest" description="Disordered" evidence="7">
    <location>
        <begin position="729"/>
        <end position="750"/>
    </location>
</feature>
<dbReference type="InterPro" id="IPR033723">
    <property type="entry name" value="PET_prickle"/>
</dbReference>
<dbReference type="PROSITE" id="PS00478">
    <property type="entry name" value="LIM_DOMAIN_1"/>
    <property type="match status" value="1"/>
</dbReference>
<feature type="compositionally biased region" description="Basic and acidic residues" evidence="7">
    <location>
        <begin position="781"/>
        <end position="802"/>
    </location>
</feature>
<evidence type="ECO:0000256" key="6">
    <source>
        <dbReference type="PROSITE-ProRule" id="PRU00125"/>
    </source>
</evidence>
<reference evidence="11" key="1">
    <citation type="submission" date="2025-08" db="UniProtKB">
        <authorList>
            <consortium name="RefSeq"/>
        </authorList>
    </citation>
    <scope>IDENTIFICATION</scope>
    <source>
        <tissue evidence="11">Muscle</tissue>
    </source>
</reference>
<dbReference type="Proteomes" id="UP000694941">
    <property type="component" value="Unplaced"/>
</dbReference>
<dbReference type="PANTHER" id="PTHR24211">
    <property type="entry name" value="LIM DOMAIN-CONTAINING PROTEIN"/>
    <property type="match status" value="1"/>
</dbReference>
<dbReference type="CDD" id="cd09340">
    <property type="entry name" value="LIM1_Testin_like"/>
    <property type="match status" value="1"/>
</dbReference>
<evidence type="ECO:0000256" key="1">
    <source>
        <dbReference type="ARBA" id="ARBA00008268"/>
    </source>
</evidence>
<keyword evidence="4 6" id="KW-0862">Zinc</keyword>
<evidence type="ECO:0000259" key="9">
    <source>
        <dbReference type="PROSITE" id="PS51303"/>
    </source>
</evidence>
<feature type="domain" description="LIM zinc-binding" evidence="8">
    <location>
        <begin position="269"/>
        <end position="329"/>
    </location>
</feature>
<evidence type="ECO:0000313" key="11">
    <source>
        <dbReference type="RefSeq" id="XP_022254149.1"/>
    </source>
</evidence>
<dbReference type="CDD" id="cd09420">
    <property type="entry name" value="LIM3_Prickle"/>
    <property type="match status" value="1"/>
</dbReference>
<accession>A0ABM1TE43</accession>
<feature type="region of interest" description="Disordered" evidence="7">
    <location>
        <begin position="550"/>
        <end position="579"/>
    </location>
</feature>
<dbReference type="InterPro" id="IPR047120">
    <property type="entry name" value="Pk/Esn/Tes"/>
</dbReference>
<dbReference type="PANTHER" id="PTHR24211:SF20">
    <property type="entry name" value="PROTEIN ESPINAS-RELATED"/>
    <property type="match status" value="1"/>
</dbReference>
<dbReference type="SUPFAM" id="SSF57716">
    <property type="entry name" value="Glucocorticoid receptor-like (DNA-binding domain)"/>
    <property type="match status" value="2"/>
</dbReference>
<dbReference type="InterPro" id="IPR033727">
    <property type="entry name" value="LIM3_prickle"/>
</dbReference>
<dbReference type="InterPro" id="IPR033726">
    <property type="entry name" value="LIM2_prickle"/>
</dbReference>
<keyword evidence="5 6" id="KW-0440">LIM domain</keyword>
<keyword evidence="2 6" id="KW-0479">Metal-binding</keyword>
<dbReference type="CDD" id="cd09418">
    <property type="entry name" value="LIM2_Prickle"/>
    <property type="match status" value="1"/>
</dbReference>
<dbReference type="GeneID" id="106469319"/>
<dbReference type="Pfam" id="PF06297">
    <property type="entry name" value="PET"/>
    <property type="match status" value="1"/>
</dbReference>